<keyword evidence="3" id="KW-0804">Transcription</keyword>
<dbReference type="Pfam" id="PF02311">
    <property type="entry name" value="AraC_binding"/>
    <property type="match status" value="1"/>
</dbReference>
<evidence type="ECO:0000313" key="5">
    <source>
        <dbReference type="EMBL" id="QCT01752.1"/>
    </source>
</evidence>
<gene>
    <name evidence="5" type="ORF">E6C60_1034</name>
</gene>
<dbReference type="Proteomes" id="UP000300879">
    <property type="component" value="Chromosome"/>
</dbReference>
<name>A0A4P8XGY1_9BACL</name>
<dbReference type="EMBL" id="CP040396">
    <property type="protein sequence ID" value="QCT01752.1"/>
    <property type="molecule type" value="Genomic_DNA"/>
</dbReference>
<evidence type="ECO:0000313" key="6">
    <source>
        <dbReference type="Proteomes" id="UP000300879"/>
    </source>
</evidence>
<organism evidence="5 6">
    <name type="scientific">Paenibacillus algicola</name>
    <dbReference type="NCBI Taxonomy" id="2565926"/>
    <lineage>
        <taxon>Bacteria</taxon>
        <taxon>Bacillati</taxon>
        <taxon>Bacillota</taxon>
        <taxon>Bacilli</taxon>
        <taxon>Bacillales</taxon>
        <taxon>Paenibacillaceae</taxon>
        <taxon>Paenibacillus</taxon>
    </lineage>
</organism>
<dbReference type="SUPFAM" id="SSF51215">
    <property type="entry name" value="Regulatory protein AraC"/>
    <property type="match status" value="1"/>
</dbReference>
<proteinExistence type="predicted"/>
<keyword evidence="2" id="KW-0238">DNA-binding</keyword>
<evidence type="ECO:0000256" key="1">
    <source>
        <dbReference type="ARBA" id="ARBA00023015"/>
    </source>
</evidence>
<dbReference type="InterPro" id="IPR020449">
    <property type="entry name" value="Tscrpt_reg_AraC-type_HTH"/>
</dbReference>
<dbReference type="PANTHER" id="PTHR43280">
    <property type="entry name" value="ARAC-FAMILY TRANSCRIPTIONAL REGULATOR"/>
    <property type="match status" value="1"/>
</dbReference>
<dbReference type="InterPro" id="IPR018060">
    <property type="entry name" value="HTH_AraC"/>
</dbReference>
<dbReference type="AlphaFoldDB" id="A0A4P8XGY1"/>
<reference evidence="5 6" key="1">
    <citation type="submission" date="2019-05" db="EMBL/GenBank/DDBJ databases">
        <authorList>
            <person name="Chen C."/>
        </authorList>
    </citation>
    <scope>NUCLEOTIDE SEQUENCE [LARGE SCALE GENOMIC DNA]</scope>
    <source>
        <strain evidence="5 6">HB172198</strain>
    </source>
</reference>
<dbReference type="GO" id="GO:0043565">
    <property type="term" value="F:sequence-specific DNA binding"/>
    <property type="evidence" value="ECO:0007669"/>
    <property type="project" value="InterPro"/>
</dbReference>
<dbReference type="SUPFAM" id="SSF46689">
    <property type="entry name" value="Homeodomain-like"/>
    <property type="match status" value="2"/>
</dbReference>
<keyword evidence="6" id="KW-1185">Reference proteome</keyword>
<dbReference type="OrthoDB" id="185320at2"/>
<dbReference type="InterPro" id="IPR009057">
    <property type="entry name" value="Homeodomain-like_sf"/>
</dbReference>
<dbReference type="Pfam" id="PF12833">
    <property type="entry name" value="HTH_18"/>
    <property type="match status" value="1"/>
</dbReference>
<evidence type="ECO:0000256" key="2">
    <source>
        <dbReference type="ARBA" id="ARBA00023125"/>
    </source>
</evidence>
<accession>A0A4P8XGY1</accession>
<dbReference type="Gene3D" id="2.60.120.280">
    <property type="entry name" value="Regulatory protein AraC"/>
    <property type="match status" value="1"/>
</dbReference>
<feature type="domain" description="HTH araC/xylS-type" evidence="4">
    <location>
        <begin position="173"/>
        <end position="272"/>
    </location>
</feature>
<dbReference type="Gene3D" id="1.10.10.60">
    <property type="entry name" value="Homeodomain-like"/>
    <property type="match status" value="2"/>
</dbReference>
<dbReference type="SMART" id="SM00342">
    <property type="entry name" value="HTH_ARAC"/>
    <property type="match status" value="1"/>
</dbReference>
<keyword evidence="1" id="KW-0805">Transcription regulation</keyword>
<evidence type="ECO:0000259" key="4">
    <source>
        <dbReference type="PROSITE" id="PS01124"/>
    </source>
</evidence>
<dbReference type="RefSeq" id="WP_138224828.1">
    <property type="nucleotide sequence ID" value="NZ_CP040396.1"/>
</dbReference>
<dbReference type="PANTHER" id="PTHR43280:SF28">
    <property type="entry name" value="HTH-TYPE TRANSCRIPTIONAL ACTIVATOR RHAS"/>
    <property type="match status" value="1"/>
</dbReference>
<evidence type="ECO:0000256" key="3">
    <source>
        <dbReference type="ARBA" id="ARBA00023163"/>
    </source>
</evidence>
<dbReference type="PRINTS" id="PR00032">
    <property type="entry name" value="HTHARAC"/>
</dbReference>
<dbReference type="InterPro" id="IPR037923">
    <property type="entry name" value="HTH-like"/>
</dbReference>
<dbReference type="InterPro" id="IPR003313">
    <property type="entry name" value="AraC-bd"/>
</dbReference>
<protein>
    <submittedName>
        <fullName evidence="5">Transcriptional regulator, AraC family</fullName>
    </submittedName>
</protein>
<dbReference type="KEGG" id="palo:E6C60_1034"/>
<dbReference type="PROSITE" id="PS01124">
    <property type="entry name" value="HTH_ARAC_FAMILY_2"/>
    <property type="match status" value="1"/>
</dbReference>
<dbReference type="GO" id="GO:0003700">
    <property type="term" value="F:DNA-binding transcription factor activity"/>
    <property type="evidence" value="ECO:0007669"/>
    <property type="project" value="InterPro"/>
</dbReference>
<sequence length="276" mass="31527">MNVDFIFYALVTERDRHLPLYLTSSGQWTHQDPVRRPEGFASYQWLLPLTGEGRLYVNGHSYAVKPGQAICLFPDEPHRYEATQEPWGMQFISFEGTLCGPLLEQAGVHHSGVYLVSDFAGLSRGLSPIVRAADQEPFEAAAASKQLYAFLLDLPKQLSTSRHQIHLHAERLQPVLSYIREHCHQPLSIQQLADQAQVTPQYLCSLFKTAMDLRPMEYVNRERINRSKQLIFQQPGLRIQDIAKQSGFEHASYYCTVFKKLEGLTPEQFRRSHGLG</sequence>